<sequence>MLPFRCLFCLFSSSVSASITSYAALGDSYAAGDGAGYPLAFSSCARFSDAYPIQIANSTELDISDWHFRNLACGGATTYSVLHTQVPLIGRSDVVTLQVGGNEADFFRVLNECVHQWQPLSTCEQELAKARRSAQDSDFISRYSDMLKQALEWAKVDARILVLGYAAFFNAKTDACNKATFSKTRPQNYLTKERRKELNDLVRTVNTIIKSTAEAVGAEYVDIDAIFEGHRFCEEGVREPNSNTERTWFFNQIFDTYESPSVAVHQLRGQQEVIVQQGKQAESPKDFFELTRVFHPTSMGHKAIAEHVVSIITGT</sequence>
<reference evidence="1" key="1">
    <citation type="submission" date="2024-09" db="EMBL/GenBank/DDBJ databases">
        <title>Black Yeasts Isolated from many extreme environments.</title>
        <authorList>
            <person name="Coleine C."/>
            <person name="Stajich J.E."/>
            <person name="Selbmann L."/>
        </authorList>
    </citation>
    <scope>NUCLEOTIDE SEQUENCE</scope>
    <source>
        <strain evidence="1">CCFEE 5737</strain>
    </source>
</reference>
<dbReference type="EMBL" id="JAWDJW010006335">
    <property type="protein sequence ID" value="KAK3065500.1"/>
    <property type="molecule type" value="Genomic_DNA"/>
</dbReference>
<accession>A0ACC3DDR8</accession>
<protein>
    <submittedName>
        <fullName evidence="1">Uncharacterized protein</fullName>
    </submittedName>
</protein>
<dbReference type="Proteomes" id="UP001186974">
    <property type="component" value="Unassembled WGS sequence"/>
</dbReference>
<proteinExistence type="predicted"/>
<evidence type="ECO:0000313" key="2">
    <source>
        <dbReference type="Proteomes" id="UP001186974"/>
    </source>
</evidence>
<evidence type="ECO:0000313" key="1">
    <source>
        <dbReference type="EMBL" id="KAK3065500.1"/>
    </source>
</evidence>
<comment type="caution">
    <text evidence="1">The sequence shown here is derived from an EMBL/GenBank/DDBJ whole genome shotgun (WGS) entry which is preliminary data.</text>
</comment>
<organism evidence="1 2">
    <name type="scientific">Coniosporium uncinatum</name>
    <dbReference type="NCBI Taxonomy" id="93489"/>
    <lineage>
        <taxon>Eukaryota</taxon>
        <taxon>Fungi</taxon>
        <taxon>Dikarya</taxon>
        <taxon>Ascomycota</taxon>
        <taxon>Pezizomycotina</taxon>
        <taxon>Dothideomycetes</taxon>
        <taxon>Dothideomycetes incertae sedis</taxon>
        <taxon>Coniosporium</taxon>
    </lineage>
</organism>
<name>A0ACC3DDR8_9PEZI</name>
<gene>
    <name evidence="1" type="ORF">LTS18_006211</name>
</gene>
<keyword evidence="2" id="KW-1185">Reference proteome</keyword>